<evidence type="ECO:0000256" key="8">
    <source>
        <dbReference type="PIRSR" id="PIRSR602401-1"/>
    </source>
</evidence>
<dbReference type="PRINTS" id="PR00385">
    <property type="entry name" value="P450"/>
</dbReference>
<organism evidence="10 11">
    <name type="scientific">Endocarpon pusillum (strain Z07020 / HMAS-L-300199)</name>
    <name type="common">Lichen-forming fungus</name>
    <dbReference type="NCBI Taxonomy" id="1263415"/>
    <lineage>
        <taxon>Eukaryota</taxon>
        <taxon>Fungi</taxon>
        <taxon>Dikarya</taxon>
        <taxon>Ascomycota</taxon>
        <taxon>Pezizomycotina</taxon>
        <taxon>Eurotiomycetes</taxon>
        <taxon>Chaetothyriomycetidae</taxon>
        <taxon>Verrucariales</taxon>
        <taxon>Verrucariaceae</taxon>
        <taxon>Endocarpon</taxon>
    </lineage>
</organism>
<dbReference type="PANTHER" id="PTHR24305">
    <property type="entry name" value="CYTOCHROME P450"/>
    <property type="match status" value="1"/>
</dbReference>
<evidence type="ECO:0000313" key="11">
    <source>
        <dbReference type="Proteomes" id="UP000019373"/>
    </source>
</evidence>
<accession>U1GA64</accession>
<evidence type="ECO:0008006" key="12">
    <source>
        <dbReference type="Google" id="ProtNLM"/>
    </source>
</evidence>
<comment type="cofactor">
    <cofactor evidence="1 8">
        <name>heme</name>
        <dbReference type="ChEBI" id="CHEBI:30413"/>
    </cofactor>
</comment>
<dbReference type="InterPro" id="IPR017972">
    <property type="entry name" value="Cyt_P450_CS"/>
</dbReference>
<keyword evidence="5 9" id="KW-0560">Oxidoreductase</keyword>
<evidence type="ECO:0000313" key="10">
    <source>
        <dbReference type="EMBL" id="ERF74397.1"/>
    </source>
</evidence>
<dbReference type="Gene3D" id="1.10.630.10">
    <property type="entry name" value="Cytochrome P450"/>
    <property type="match status" value="1"/>
</dbReference>
<dbReference type="GO" id="GO:0020037">
    <property type="term" value="F:heme binding"/>
    <property type="evidence" value="ECO:0007669"/>
    <property type="project" value="InterPro"/>
</dbReference>
<keyword evidence="3 8" id="KW-0349">Heme</keyword>
<dbReference type="SUPFAM" id="SSF48264">
    <property type="entry name" value="Cytochrome P450"/>
    <property type="match status" value="1"/>
</dbReference>
<dbReference type="CDD" id="cd11058">
    <property type="entry name" value="CYP60B-like"/>
    <property type="match status" value="1"/>
</dbReference>
<evidence type="ECO:0000256" key="6">
    <source>
        <dbReference type="ARBA" id="ARBA00023004"/>
    </source>
</evidence>
<evidence type="ECO:0000256" key="7">
    <source>
        <dbReference type="ARBA" id="ARBA00023033"/>
    </source>
</evidence>
<dbReference type="PRINTS" id="PR00463">
    <property type="entry name" value="EP450I"/>
</dbReference>
<dbReference type="InterPro" id="IPR002401">
    <property type="entry name" value="Cyt_P450_E_grp-I"/>
</dbReference>
<comment type="similarity">
    <text evidence="2 9">Belongs to the cytochrome P450 family.</text>
</comment>
<dbReference type="PANTHER" id="PTHR24305:SF210">
    <property type="entry name" value="CYTOCHROME P450 MONOOXYGENASE ASQL-RELATED"/>
    <property type="match status" value="1"/>
</dbReference>
<dbReference type="AlphaFoldDB" id="U1GA64"/>
<keyword evidence="11" id="KW-1185">Reference proteome</keyword>
<keyword evidence="4 8" id="KW-0479">Metal-binding</keyword>
<dbReference type="GO" id="GO:0016705">
    <property type="term" value="F:oxidoreductase activity, acting on paired donors, with incorporation or reduction of molecular oxygen"/>
    <property type="evidence" value="ECO:0007669"/>
    <property type="project" value="InterPro"/>
</dbReference>
<dbReference type="InterPro" id="IPR036396">
    <property type="entry name" value="Cyt_P450_sf"/>
</dbReference>
<evidence type="ECO:0000256" key="4">
    <source>
        <dbReference type="ARBA" id="ARBA00022723"/>
    </source>
</evidence>
<dbReference type="Pfam" id="PF00067">
    <property type="entry name" value="p450"/>
    <property type="match status" value="1"/>
</dbReference>
<keyword evidence="7 9" id="KW-0503">Monooxygenase</keyword>
<dbReference type="OrthoDB" id="1470350at2759"/>
<gene>
    <name evidence="10" type="ORF">EPUS_06575</name>
</gene>
<evidence type="ECO:0000256" key="1">
    <source>
        <dbReference type="ARBA" id="ARBA00001971"/>
    </source>
</evidence>
<feature type="binding site" description="axial binding residue" evidence="8">
    <location>
        <position position="384"/>
    </location>
    <ligand>
        <name>heme</name>
        <dbReference type="ChEBI" id="CHEBI:30413"/>
    </ligand>
    <ligandPart>
        <name>Fe</name>
        <dbReference type="ChEBI" id="CHEBI:18248"/>
    </ligandPart>
</feature>
<dbReference type="GeneID" id="19241515"/>
<name>U1GA64_ENDPU</name>
<dbReference type="PROSITE" id="PS00086">
    <property type="entry name" value="CYTOCHROME_P450"/>
    <property type="match status" value="1"/>
</dbReference>
<dbReference type="EMBL" id="KE720879">
    <property type="protein sequence ID" value="ERF74397.1"/>
    <property type="molecule type" value="Genomic_DNA"/>
</dbReference>
<dbReference type="RefSeq" id="XP_007799914.1">
    <property type="nucleotide sequence ID" value="XM_007801723.1"/>
</dbReference>
<dbReference type="Proteomes" id="UP000019373">
    <property type="component" value="Unassembled WGS sequence"/>
</dbReference>
<reference evidence="11" key="1">
    <citation type="journal article" date="2014" name="BMC Genomics">
        <title>Genome characteristics reveal the impact of lichenization on lichen-forming fungus Endocarpon pusillum Hedwig (Verrucariales, Ascomycota).</title>
        <authorList>
            <person name="Wang Y.-Y."/>
            <person name="Liu B."/>
            <person name="Zhang X.-Y."/>
            <person name="Zhou Q.-M."/>
            <person name="Zhang T."/>
            <person name="Li H."/>
            <person name="Yu Y.-F."/>
            <person name="Zhang X.-L."/>
            <person name="Hao X.-Y."/>
            <person name="Wang M."/>
            <person name="Wang L."/>
            <person name="Wei J.-C."/>
        </authorList>
    </citation>
    <scope>NUCLEOTIDE SEQUENCE [LARGE SCALE GENOMIC DNA]</scope>
    <source>
        <strain evidence="11">Z07020 / HMAS-L-300199</strain>
    </source>
</reference>
<evidence type="ECO:0000256" key="5">
    <source>
        <dbReference type="ARBA" id="ARBA00023002"/>
    </source>
</evidence>
<evidence type="ECO:0000256" key="3">
    <source>
        <dbReference type="ARBA" id="ARBA00022617"/>
    </source>
</evidence>
<evidence type="ECO:0000256" key="2">
    <source>
        <dbReference type="ARBA" id="ARBA00010617"/>
    </source>
</evidence>
<dbReference type="InterPro" id="IPR001128">
    <property type="entry name" value="Cyt_P450"/>
</dbReference>
<dbReference type="eggNOG" id="KOG0156">
    <property type="taxonomic scope" value="Eukaryota"/>
</dbReference>
<dbReference type="GO" id="GO:0005506">
    <property type="term" value="F:iron ion binding"/>
    <property type="evidence" value="ECO:0007669"/>
    <property type="project" value="InterPro"/>
</dbReference>
<dbReference type="GO" id="GO:0004497">
    <property type="term" value="F:monooxygenase activity"/>
    <property type="evidence" value="ECO:0007669"/>
    <property type="project" value="UniProtKB-KW"/>
</dbReference>
<evidence type="ECO:0000256" key="9">
    <source>
        <dbReference type="RuleBase" id="RU000461"/>
    </source>
</evidence>
<protein>
    <recommendedName>
        <fullName evidence="12">Isotrichodermin C-15 hydroxylase</fullName>
    </recommendedName>
</protein>
<dbReference type="InterPro" id="IPR050121">
    <property type="entry name" value="Cytochrome_P450_monoxygenase"/>
</dbReference>
<keyword evidence="6 8" id="KW-0408">Iron</keyword>
<proteinExistence type="inferred from homology"/>
<sequence>MNHDWHKKYGSLVRIAPNHLSTNDHSAQKIIYGFGTKNIPSMEKDPRFFTPAVDHSMNIINECNMEEHSRMRRMLSFAFSMSSLLDNEDVLVHRIDEFLGMIDNIKEEDGKKGLNIIRHFNYVTFNIMGEMSFGDSWDFQLKEQHEHRYHWADVIVNTTYMNDVMRAVVCIPGLSSFLEWYRPAHMRKTLYRHAEYATEHTEARLKSQTNRKDFMYHILNSKGASATSKEIASHYNAIMMAGTVTTATFLSGTLYYLCHNRLALQRLQNEMRSAFPTIQAISSKELMKCTYLNAVVEEGLRIYPPAGAAHLSRIVPKGGCTISGHFIPEGTRISVHPWSILRDPKNFHEPNKFIPERWIETESEGQRGDKLDRSLPFSYGPRGCLGRNLAYLEMRMVLAKMFWKYDIVWFNGDEIDWERDTKGYTLWEKPNLRCMFRERDMTGPP</sequence>
<dbReference type="HOGENOM" id="CLU_001570_14_11_1"/>